<dbReference type="Gene3D" id="3.40.30.10">
    <property type="entry name" value="Glutaredoxin"/>
    <property type="match status" value="1"/>
</dbReference>
<dbReference type="InterPro" id="IPR036249">
    <property type="entry name" value="Thioredoxin-like_sf"/>
</dbReference>
<gene>
    <name evidence="2" type="ORF">ENO77_01515</name>
</gene>
<comment type="caution">
    <text evidence="2">The sequence shown here is derived from an EMBL/GenBank/DDBJ whole genome shotgun (WGS) entry which is preliminary data.</text>
</comment>
<feature type="domain" description="Thioredoxin" evidence="1">
    <location>
        <begin position="1"/>
        <end position="150"/>
    </location>
</feature>
<organism evidence="2">
    <name type="scientific">Ignisphaera aggregans</name>
    <dbReference type="NCBI Taxonomy" id="334771"/>
    <lineage>
        <taxon>Archaea</taxon>
        <taxon>Thermoproteota</taxon>
        <taxon>Thermoprotei</taxon>
        <taxon>Desulfurococcales</taxon>
        <taxon>Desulfurococcaceae</taxon>
        <taxon>Ignisphaera</taxon>
    </lineage>
</organism>
<evidence type="ECO:0000259" key="1">
    <source>
        <dbReference type="PROSITE" id="PS51352"/>
    </source>
</evidence>
<dbReference type="PANTHER" id="PTHR45663:SF11">
    <property type="entry name" value="GEO12009P1"/>
    <property type="match status" value="1"/>
</dbReference>
<sequence length="157" mass="17560">MSLEPNENNEIQEILDKLSQNIVSRMENRVNVNRCCRADVSRLGGVVIAKSYEEFINAVSMCRLAFVLITTTHCPYCYMFKPVFAKVAKLYGGKAVFVEVNADYMPEVAWSLNVFSTPTTVVLLDKRPVDAVVGYVPFNSFSDYVGEIINRVGCANT</sequence>
<proteinExistence type="predicted"/>
<protein>
    <submittedName>
        <fullName evidence="2">Thioredoxin</fullName>
    </submittedName>
</protein>
<dbReference type="PANTHER" id="PTHR45663">
    <property type="entry name" value="GEO12009P1"/>
    <property type="match status" value="1"/>
</dbReference>
<dbReference type="GO" id="GO:0015035">
    <property type="term" value="F:protein-disulfide reductase activity"/>
    <property type="evidence" value="ECO:0007669"/>
    <property type="project" value="TreeGrafter"/>
</dbReference>
<dbReference type="SUPFAM" id="SSF52833">
    <property type="entry name" value="Thioredoxin-like"/>
    <property type="match status" value="1"/>
</dbReference>
<dbReference type="EMBL" id="DSGT01000003">
    <property type="protein sequence ID" value="HEW52839.1"/>
    <property type="molecule type" value="Genomic_DNA"/>
</dbReference>
<name>A0A7C2ZNB5_9CREN</name>
<dbReference type="CDD" id="cd02947">
    <property type="entry name" value="TRX_family"/>
    <property type="match status" value="1"/>
</dbReference>
<dbReference type="Pfam" id="PF00085">
    <property type="entry name" value="Thioredoxin"/>
    <property type="match status" value="1"/>
</dbReference>
<accession>A0A7C2ZNB5</accession>
<dbReference type="GO" id="GO:0005737">
    <property type="term" value="C:cytoplasm"/>
    <property type="evidence" value="ECO:0007669"/>
    <property type="project" value="TreeGrafter"/>
</dbReference>
<evidence type="ECO:0000313" key="2">
    <source>
        <dbReference type="EMBL" id="HEW52839.1"/>
    </source>
</evidence>
<reference evidence="2" key="1">
    <citation type="journal article" date="2020" name="mSystems">
        <title>Genome- and Community-Level Interaction Insights into Carbon Utilization and Element Cycling Functions of Hydrothermarchaeota in Hydrothermal Sediment.</title>
        <authorList>
            <person name="Zhou Z."/>
            <person name="Liu Y."/>
            <person name="Xu W."/>
            <person name="Pan J."/>
            <person name="Luo Z.H."/>
            <person name="Li M."/>
        </authorList>
    </citation>
    <scope>NUCLEOTIDE SEQUENCE [LARGE SCALE GENOMIC DNA]</scope>
    <source>
        <strain evidence="2">SpSt-16</strain>
    </source>
</reference>
<dbReference type="InterPro" id="IPR013766">
    <property type="entry name" value="Thioredoxin_domain"/>
</dbReference>
<dbReference type="AlphaFoldDB" id="A0A7C2ZNB5"/>
<dbReference type="PROSITE" id="PS51352">
    <property type="entry name" value="THIOREDOXIN_2"/>
    <property type="match status" value="1"/>
</dbReference>